<accession>A0A9X3YYC1</accession>
<organism evidence="1 2">
    <name type="scientific">Xanthomonas hortorum pv. hederae</name>
    <dbReference type="NCBI Taxonomy" id="453603"/>
    <lineage>
        <taxon>Bacteria</taxon>
        <taxon>Pseudomonadati</taxon>
        <taxon>Pseudomonadota</taxon>
        <taxon>Gammaproteobacteria</taxon>
        <taxon>Lysobacterales</taxon>
        <taxon>Lysobacteraceae</taxon>
        <taxon>Xanthomonas</taxon>
    </lineage>
</organism>
<comment type="caution">
    <text evidence="1">The sequence shown here is derived from an EMBL/GenBank/DDBJ whole genome shotgun (WGS) entry which is preliminary data.</text>
</comment>
<protein>
    <submittedName>
        <fullName evidence="1">Uncharacterized protein</fullName>
    </submittedName>
</protein>
<reference evidence="1" key="2">
    <citation type="submission" date="2022-08" db="EMBL/GenBank/DDBJ databases">
        <authorList>
            <person name="Iruegas-Bocardo F."/>
            <person name="Weisberg A.J."/>
            <person name="Riutta E.R."/>
            <person name="Kilday K."/>
            <person name="Bonkowski J.C."/>
            <person name="Creswell T."/>
            <person name="Daughtrey M.L."/>
            <person name="Rane K."/>
            <person name="Grunwald N.J."/>
            <person name="Chang J.H."/>
            <person name="Putnam M.L."/>
        </authorList>
    </citation>
    <scope>NUCLEOTIDE SEQUENCE</scope>
    <source>
        <strain evidence="1">22-338</strain>
    </source>
</reference>
<sequence length="71" mass="7663">MDDKYAVTLYVAAPGTPLLDGGTSAAGHMYYTVTHGKEQTSFGFAPIEHGVMAGPGKVYNNDADQYQKPFY</sequence>
<gene>
    <name evidence="1" type="ORF">NY667_01825</name>
</gene>
<dbReference type="Proteomes" id="UP001140230">
    <property type="component" value="Unassembled WGS sequence"/>
</dbReference>
<evidence type="ECO:0000313" key="1">
    <source>
        <dbReference type="EMBL" id="MDC8636576.1"/>
    </source>
</evidence>
<dbReference type="EMBL" id="JANWTP010000002">
    <property type="protein sequence ID" value="MDC8636576.1"/>
    <property type="molecule type" value="Genomic_DNA"/>
</dbReference>
<evidence type="ECO:0000313" key="2">
    <source>
        <dbReference type="Proteomes" id="UP001140230"/>
    </source>
</evidence>
<name>A0A9X3YYC1_9XANT</name>
<dbReference type="AlphaFoldDB" id="A0A9X3YYC1"/>
<reference evidence="1" key="1">
    <citation type="journal article" date="2022" name="Phytopathology">
        <title>Whole genome sequencing-based tracing of a 2022 introduction and outbreak of Xanthomonas hortorum pv. pelargonii.</title>
        <authorList>
            <person name="Iruegas Bocardo F."/>
            <person name="Weisberg A.J."/>
            <person name="Riutta E.R."/>
            <person name="Kilday K.B."/>
            <person name="Bonkowski J.C."/>
            <person name="Creswell T.C."/>
            <person name="Daughtrey M."/>
            <person name="Rane K.K."/>
            <person name="Grunwald N.J."/>
            <person name="Chang J.H."/>
            <person name="Putnam M."/>
        </authorList>
    </citation>
    <scope>NUCLEOTIDE SEQUENCE</scope>
    <source>
        <strain evidence="1">22-338</strain>
    </source>
</reference>
<dbReference type="RefSeq" id="WP_233403114.1">
    <property type="nucleotide sequence ID" value="NZ_CP168173.1"/>
</dbReference>
<proteinExistence type="predicted"/>